<dbReference type="InterPro" id="IPR047859">
    <property type="entry name" value="Ribosomal_bL17_CS"/>
</dbReference>
<keyword evidence="2 7" id="KW-0689">Ribosomal protein</keyword>
<dbReference type="GO" id="GO:0006412">
    <property type="term" value="P:translation"/>
    <property type="evidence" value="ECO:0007669"/>
    <property type="project" value="InterPro"/>
</dbReference>
<dbReference type="InterPro" id="IPR000456">
    <property type="entry name" value="Ribosomal_bL17"/>
</dbReference>
<dbReference type="EMBL" id="JNBR01001401">
    <property type="protein sequence ID" value="OQR88228.1"/>
    <property type="molecule type" value="Genomic_DNA"/>
</dbReference>
<dbReference type="PANTHER" id="PTHR14413:SF16">
    <property type="entry name" value="LARGE RIBOSOMAL SUBUNIT PROTEIN BL17M"/>
    <property type="match status" value="1"/>
</dbReference>
<comment type="caution">
    <text evidence="8">The sequence shown here is derived from an EMBL/GenBank/DDBJ whole genome shotgun (WGS) entry which is preliminary data.</text>
</comment>
<gene>
    <name evidence="8" type="ORF">ACHHYP_07044</name>
</gene>
<evidence type="ECO:0000256" key="5">
    <source>
        <dbReference type="ARBA" id="ARBA00077677"/>
    </source>
</evidence>
<name>A0A1V9YR38_ACHHY</name>
<dbReference type="FunFam" id="3.90.1030.10:FF:000001">
    <property type="entry name" value="50S ribosomal protein L17"/>
    <property type="match status" value="1"/>
</dbReference>
<keyword evidence="3 7" id="KW-0687">Ribonucleoprotein</keyword>
<evidence type="ECO:0000256" key="6">
    <source>
        <dbReference type="ARBA" id="ARBA00082728"/>
    </source>
</evidence>
<dbReference type="PROSITE" id="PS01167">
    <property type="entry name" value="RIBOSOMAL_L17"/>
    <property type="match status" value="1"/>
</dbReference>
<proteinExistence type="inferred from homology"/>
<dbReference type="OrthoDB" id="275000at2759"/>
<evidence type="ECO:0000256" key="7">
    <source>
        <dbReference type="RuleBase" id="RU000660"/>
    </source>
</evidence>
<dbReference type="PANTHER" id="PTHR14413">
    <property type="entry name" value="RIBOSOMAL PROTEIN L17"/>
    <property type="match status" value="1"/>
</dbReference>
<dbReference type="InterPro" id="IPR036373">
    <property type="entry name" value="Ribosomal_bL17_sf"/>
</dbReference>
<dbReference type="HAMAP" id="MF_01368">
    <property type="entry name" value="Ribosomal_bL17"/>
    <property type="match status" value="1"/>
</dbReference>
<dbReference type="Pfam" id="PF01196">
    <property type="entry name" value="Ribosomal_L17"/>
    <property type="match status" value="1"/>
</dbReference>
<accession>A0A1V9YR38</accession>
<dbReference type="GO" id="GO:0003735">
    <property type="term" value="F:structural constituent of ribosome"/>
    <property type="evidence" value="ECO:0007669"/>
    <property type="project" value="InterPro"/>
</dbReference>
<evidence type="ECO:0000256" key="1">
    <source>
        <dbReference type="ARBA" id="ARBA00008777"/>
    </source>
</evidence>
<evidence type="ECO:0000256" key="3">
    <source>
        <dbReference type="ARBA" id="ARBA00023274"/>
    </source>
</evidence>
<keyword evidence="9" id="KW-1185">Reference proteome</keyword>
<organism evidence="8 9">
    <name type="scientific">Achlya hypogyna</name>
    <name type="common">Oomycete</name>
    <name type="synonym">Protoachlya hypogyna</name>
    <dbReference type="NCBI Taxonomy" id="1202772"/>
    <lineage>
        <taxon>Eukaryota</taxon>
        <taxon>Sar</taxon>
        <taxon>Stramenopiles</taxon>
        <taxon>Oomycota</taxon>
        <taxon>Saprolegniomycetes</taxon>
        <taxon>Saprolegniales</taxon>
        <taxon>Achlyaceae</taxon>
        <taxon>Achlya</taxon>
    </lineage>
</organism>
<dbReference type="GO" id="GO:0022625">
    <property type="term" value="C:cytosolic large ribosomal subunit"/>
    <property type="evidence" value="ECO:0007669"/>
    <property type="project" value="TreeGrafter"/>
</dbReference>
<dbReference type="AlphaFoldDB" id="A0A1V9YR38"/>
<sequence>MRHRIAMRRLGRDGEHRWAMLRNQVTSLIEHERIRTTLPKAKELRRVADQVVTLAKQNDVCARRAAQGIVRTKTELDKLFDVLGPRYNDRAGGYTRIVKADFRYGDNAEMAVIEYIDRPGELRRAKPGTAHLQAKKEE</sequence>
<protein>
    <recommendedName>
        <fullName evidence="4">Large ribosomal subunit protein bL17c</fullName>
    </recommendedName>
    <alternativeName>
        <fullName evidence="5">50S ribosomal protein L17, chloroplastic</fullName>
    </alternativeName>
    <alternativeName>
        <fullName evidence="6">CL17</fullName>
    </alternativeName>
</protein>
<evidence type="ECO:0000256" key="2">
    <source>
        <dbReference type="ARBA" id="ARBA00022980"/>
    </source>
</evidence>
<dbReference type="Gene3D" id="3.90.1030.10">
    <property type="entry name" value="Ribosomal protein L17"/>
    <property type="match status" value="1"/>
</dbReference>
<comment type="similarity">
    <text evidence="1 7">Belongs to the bacterial ribosomal protein bL17 family.</text>
</comment>
<dbReference type="SUPFAM" id="SSF64263">
    <property type="entry name" value="Prokaryotic ribosomal protein L17"/>
    <property type="match status" value="1"/>
</dbReference>
<evidence type="ECO:0000313" key="8">
    <source>
        <dbReference type="EMBL" id="OQR88228.1"/>
    </source>
</evidence>
<reference evidence="8 9" key="1">
    <citation type="journal article" date="2014" name="Genome Biol. Evol.">
        <title>The secreted proteins of Achlya hypogyna and Thraustotheca clavata identify the ancestral oomycete secretome and reveal gene acquisitions by horizontal gene transfer.</title>
        <authorList>
            <person name="Misner I."/>
            <person name="Blouin N."/>
            <person name="Leonard G."/>
            <person name="Richards T.A."/>
            <person name="Lane C.E."/>
        </authorList>
    </citation>
    <scope>NUCLEOTIDE SEQUENCE [LARGE SCALE GENOMIC DNA]</scope>
    <source>
        <strain evidence="8 9">ATCC 48635</strain>
    </source>
</reference>
<dbReference type="NCBIfam" id="TIGR00059">
    <property type="entry name" value="L17"/>
    <property type="match status" value="1"/>
</dbReference>
<evidence type="ECO:0000313" key="9">
    <source>
        <dbReference type="Proteomes" id="UP000243579"/>
    </source>
</evidence>
<evidence type="ECO:0000256" key="4">
    <source>
        <dbReference type="ARBA" id="ARBA00072708"/>
    </source>
</evidence>
<dbReference type="Proteomes" id="UP000243579">
    <property type="component" value="Unassembled WGS sequence"/>
</dbReference>
<dbReference type="STRING" id="1202772.A0A1V9YR38"/>